<dbReference type="AlphaFoldDB" id="A2EVR5"/>
<dbReference type="GO" id="GO:0003735">
    <property type="term" value="F:structural constituent of ribosome"/>
    <property type="evidence" value="ECO:0000318"/>
    <property type="project" value="GO_Central"/>
</dbReference>
<dbReference type="eggNOG" id="KOG0407">
    <property type="taxonomic scope" value="Eukaryota"/>
</dbReference>
<dbReference type="Proteomes" id="UP000001542">
    <property type="component" value="Unassembled WGS sequence"/>
</dbReference>
<evidence type="ECO:0000256" key="2">
    <source>
        <dbReference type="ARBA" id="ARBA00022980"/>
    </source>
</evidence>
<dbReference type="NCBIfam" id="NF007176">
    <property type="entry name" value="PRK09607.1"/>
    <property type="match status" value="1"/>
</dbReference>
<dbReference type="Pfam" id="PF00411">
    <property type="entry name" value="Ribosomal_S11"/>
    <property type="match status" value="1"/>
</dbReference>
<dbReference type="GO" id="GO:0006412">
    <property type="term" value="P:translation"/>
    <property type="evidence" value="ECO:0000318"/>
    <property type="project" value="GO_Central"/>
</dbReference>
<reference evidence="6" key="1">
    <citation type="submission" date="2006-10" db="EMBL/GenBank/DDBJ databases">
        <authorList>
            <person name="Amadeo P."/>
            <person name="Zhao Q."/>
            <person name="Wortman J."/>
            <person name="Fraser-Liggett C."/>
            <person name="Carlton J."/>
        </authorList>
    </citation>
    <scope>NUCLEOTIDE SEQUENCE</scope>
    <source>
        <strain evidence="6">G3</strain>
    </source>
</reference>
<dbReference type="STRING" id="5722.A2EVR5"/>
<evidence type="ECO:0000256" key="4">
    <source>
        <dbReference type="RuleBase" id="RU003629"/>
    </source>
</evidence>
<reference evidence="6" key="2">
    <citation type="journal article" date="2007" name="Science">
        <title>Draft genome sequence of the sexually transmitted pathogen Trichomonas vaginalis.</title>
        <authorList>
            <person name="Carlton J.M."/>
            <person name="Hirt R.P."/>
            <person name="Silva J.C."/>
            <person name="Delcher A.L."/>
            <person name="Schatz M."/>
            <person name="Zhao Q."/>
            <person name="Wortman J.R."/>
            <person name="Bidwell S.L."/>
            <person name="Alsmark U.C.M."/>
            <person name="Besteiro S."/>
            <person name="Sicheritz-Ponten T."/>
            <person name="Noel C.J."/>
            <person name="Dacks J.B."/>
            <person name="Foster P.G."/>
            <person name="Simillion C."/>
            <person name="Van de Peer Y."/>
            <person name="Miranda-Saavedra D."/>
            <person name="Barton G.J."/>
            <person name="Westrop G.D."/>
            <person name="Mueller S."/>
            <person name="Dessi D."/>
            <person name="Fiori P.L."/>
            <person name="Ren Q."/>
            <person name="Paulsen I."/>
            <person name="Zhang H."/>
            <person name="Bastida-Corcuera F.D."/>
            <person name="Simoes-Barbosa A."/>
            <person name="Brown M.T."/>
            <person name="Hayes R.D."/>
            <person name="Mukherjee M."/>
            <person name="Okumura C.Y."/>
            <person name="Schneider R."/>
            <person name="Smith A.J."/>
            <person name="Vanacova S."/>
            <person name="Villalvazo M."/>
            <person name="Haas B.J."/>
            <person name="Pertea M."/>
            <person name="Feldblyum T.V."/>
            <person name="Utterback T.R."/>
            <person name="Shu C.L."/>
            <person name="Osoegawa K."/>
            <person name="de Jong P.J."/>
            <person name="Hrdy I."/>
            <person name="Horvathova L."/>
            <person name="Zubacova Z."/>
            <person name="Dolezal P."/>
            <person name="Malik S.B."/>
            <person name="Logsdon J.M. Jr."/>
            <person name="Henze K."/>
            <person name="Gupta A."/>
            <person name="Wang C.C."/>
            <person name="Dunne R.L."/>
            <person name="Upcroft J.A."/>
            <person name="Upcroft P."/>
            <person name="White O."/>
            <person name="Salzberg S.L."/>
            <person name="Tang P."/>
            <person name="Chiu C.-H."/>
            <person name="Lee Y.-S."/>
            <person name="Embley T.M."/>
            <person name="Coombs G.H."/>
            <person name="Mottram J.C."/>
            <person name="Tachezy J."/>
            <person name="Fraser-Liggett C.M."/>
            <person name="Johnson P.J."/>
        </authorList>
    </citation>
    <scope>NUCLEOTIDE SEQUENCE [LARGE SCALE GENOMIC DNA]</scope>
    <source>
        <strain evidence="6">G3</strain>
    </source>
</reference>
<evidence type="ECO:0000313" key="6">
    <source>
        <dbReference type="EMBL" id="EAY03275.1"/>
    </source>
</evidence>
<feature type="region of interest" description="Disordered" evidence="5">
    <location>
        <begin position="1"/>
        <end position="27"/>
    </location>
</feature>
<dbReference type="VEuPathDB" id="TrichDB:TVAG_299380"/>
<accession>A2EVR5</accession>
<dbReference type="PROSITE" id="PS00054">
    <property type="entry name" value="RIBOSOMAL_S11"/>
    <property type="match status" value="1"/>
</dbReference>
<dbReference type="FunCoup" id="A2EVR5">
    <property type="interactions" value="570"/>
</dbReference>
<dbReference type="HAMAP" id="MF_01310">
    <property type="entry name" value="Ribosomal_uS11"/>
    <property type="match status" value="1"/>
</dbReference>
<feature type="compositionally biased region" description="Low complexity" evidence="5">
    <location>
        <begin position="1"/>
        <end position="15"/>
    </location>
</feature>
<evidence type="ECO:0000313" key="7">
    <source>
        <dbReference type="Proteomes" id="UP000001542"/>
    </source>
</evidence>
<protein>
    <submittedName>
        <fullName evidence="6">Ribosomal protein S14, putative</fullName>
    </submittedName>
</protein>
<gene>
    <name evidence="6" type="ORF">TVAG_299380</name>
</gene>
<dbReference type="InterPro" id="IPR036967">
    <property type="entry name" value="Ribosomal_uS11_sf"/>
</dbReference>
<proteinExistence type="inferred from homology"/>
<keyword evidence="2 4" id="KW-0689">Ribosomal protein</keyword>
<name>A2EVR5_TRIV3</name>
<evidence type="ECO:0000256" key="1">
    <source>
        <dbReference type="ARBA" id="ARBA00006194"/>
    </source>
</evidence>
<dbReference type="SMR" id="A2EVR5"/>
<evidence type="ECO:0000256" key="3">
    <source>
        <dbReference type="ARBA" id="ARBA00023274"/>
    </source>
</evidence>
<dbReference type="InterPro" id="IPR001971">
    <property type="entry name" value="Ribosomal_uS11"/>
</dbReference>
<keyword evidence="7" id="KW-1185">Reference proteome</keyword>
<sequence>MSADKAADAAAPAPAEQTTTGKKDVQLGPVKRDGEIVMGVAHIYASKNDTFVHVTDLSGSETLARCTGGIAVRAQRDEATPYAAMLAAQAVAARLKELGVDGVHIKFRGEGGSSRRLPAQGAQSALRALARAGVKIGRIEDVTPLPHDSTRRKGGRRGRRL</sequence>
<dbReference type="SUPFAM" id="SSF53137">
    <property type="entry name" value="Translational machinery components"/>
    <property type="match status" value="1"/>
</dbReference>
<organism evidence="6 7">
    <name type="scientific">Trichomonas vaginalis (strain ATCC PRA-98 / G3)</name>
    <dbReference type="NCBI Taxonomy" id="412133"/>
    <lineage>
        <taxon>Eukaryota</taxon>
        <taxon>Metamonada</taxon>
        <taxon>Parabasalia</taxon>
        <taxon>Trichomonadida</taxon>
        <taxon>Trichomonadidae</taxon>
        <taxon>Trichomonas</taxon>
    </lineage>
</organism>
<dbReference type="PANTHER" id="PTHR11759">
    <property type="entry name" value="40S RIBOSOMAL PROTEIN S14/30S RIBOSOMAL PROTEIN S11"/>
    <property type="match status" value="1"/>
</dbReference>
<dbReference type="EMBL" id="DS113510">
    <property type="protein sequence ID" value="EAY03275.1"/>
    <property type="molecule type" value="Genomic_DNA"/>
</dbReference>
<comment type="similarity">
    <text evidence="1 4">Belongs to the universal ribosomal protein uS11 family.</text>
</comment>
<dbReference type="VEuPathDB" id="TrichDB:TVAGG3_1033370"/>
<dbReference type="GO" id="GO:0022627">
    <property type="term" value="C:cytosolic small ribosomal subunit"/>
    <property type="evidence" value="ECO:0000318"/>
    <property type="project" value="GO_Central"/>
</dbReference>
<feature type="region of interest" description="Disordered" evidence="5">
    <location>
        <begin position="140"/>
        <end position="161"/>
    </location>
</feature>
<dbReference type="PIRSF" id="PIRSF002131">
    <property type="entry name" value="Ribosomal_S11"/>
    <property type="match status" value="1"/>
</dbReference>
<keyword evidence="3 4" id="KW-0687">Ribonucleoprotein</keyword>
<dbReference type="GO" id="GO:0000028">
    <property type="term" value="P:ribosomal small subunit assembly"/>
    <property type="evidence" value="ECO:0000318"/>
    <property type="project" value="GO_Central"/>
</dbReference>
<dbReference type="InterPro" id="IPR018102">
    <property type="entry name" value="Ribosomal_uS11_CS"/>
</dbReference>
<dbReference type="FunFam" id="3.30.420.80:FF:000002">
    <property type="entry name" value="40S ribosomal protein S14"/>
    <property type="match status" value="1"/>
</dbReference>
<dbReference type="OrthoDB" id="1677536at2759"/>
<evidence type="ECO:0000256" key="5">
    <source>
        <dbReference type="SAM" id="MobiDB-lite"/>
    </source>
</evidence>
<dbReference type="InParanoid" id="A2EVR5"/>
<dbReference type="OMA" id="NINACFY"/>
<dbReference type="Gene3D" id="3.30.420.80">
    <property type="entry name" value="Ribosomal protein S11"/>
    <property type="match status" value="1"/>
</dbReference>
<feature type="compositionally biased region" description="Basic residues" evidence="5">
    <location>
        <begin position="150"/>
        <end position="161"/>
    </location>
</feature>